<accession>A0A820VLQ5</accession>
<reference evidence="1" key="1">
    <citation type="submission" date="2021-02" db="EMBL/GenBank/DDBJ databases">
        <authorList>
            <person name="Nowell W R."/>
        </authorList>
    </citation>
    <scope>NUCLEOTIDE SEQUENCE</scope>
</reference>
<organism evidence="1 2">
    <name type="scientific">Rotaria socialis</name>
    <dbReference type="NCBI Taxonomy" id="392032"/>
    <lineage>
        <taxon>Eukaryota</taxon>
        <taxon>Metazoa</taxon>
        <taxon>Spiralia</taxon>
        <taxon>Gnathifera</taxon>
        <taxon>Rotifera</taxon>
        <taxon>Eurotatoria</taxon>
        <taxon>Bdelloidea</taxon>
        <taxon>Philodinida</taxon>
        <taxon>Philodinidae</taxon>
        <taxon>Rotaria</taxon>
    </lineage>
</organism>
<protein>
    <submittedName>
        <fullName evidence="1">Uncharacterized protein</fullName>
    </submittedName>
</protein>
<dbReference type="EMBL" id="CAJOBP010006915">
    <property type="protein sequence ID" value="CAF4503577.1"/>
    <property type="molecule type" value="Genomic_DNA"/>
</dbReference>
<evidence type="ECO:0000313" key="1">
    <source>
        <dbReference type="EMBL" id="CAF4503577.1"/>
    </source>
</evidence>
<comment type="caution">
    <text evidence="1">The sequence shown here is derived from an EMBL/GenBank/DDBJ whole genome shotgun (WGS) entry which is preliminary data.</text>
</comment>
<dbReference type="Proteomes" id="UP000663873">
    <property type="component" value="Unassembled WGS sequence"/>
</dbReference>
<sequence length="78" mass="8734">MTTKMFTFSVFPKNRFNPCKIKCKVLELCIAVDDASLSSSTTTSTTTTYRELKPSENNYHNDTVDIAQIVNHPSSVTN</sequence>
<evidence type="ECO:0000313" key="2">
    <source>
        <dbReference type="Proteomes" id="UP000663873"/>
    </source>
</evidence>
<dbReference type="AlphaFoldDB" id="A0A820VLQ5"/>
<keyword evidence="2" id="KW-1185">Reference proteome</keyword>
<gene>
    <name evidence="1" type="ORF">UJA718_LOCUS26498</name>
</gene>
<proteinExistence type="predicted"/>
<name>A0A820VLQ5_9BILA</name>